<dbReference type="AlphaFoldDB" id="A0A939IWQ1"/>
<dbReference type="PANTHER" id="PTHR33867:SF1">
    <property type="entry name" value="RIBOSOME MATURATION FACTOR RIMP"/>
    <property type="match status" value="1"/>
</dbReference>
<comment type="subcellular location">
    <subcellularLocation>
        <location evidence="3">Cytoplasm</location>
    </subcellularLocation>
</comment>
<dbReference type="GO" id="GO:0000028">
    <property type="term" value="P:ribosomal small subunit assembly"/>
    <property type="evidence" value="ECO:0007669"/>
    <property type="project" value="TreeGrafter"/>
</dbReference>
<feature type="region of interest" description="Disordered" evidence="4">
    <location>
        <begin position="1"/>
        <end position="22"/>
    </location>
</feature>
<dbReference type="Gene3D" id="3.30.300.70">
    <property type="entry name" value="RimP-like superfamily, N-terminal"/>
    <property type="match status" value="1"/>
</dbReference>
<keyword evidence="2 3" id="KW-0690">Ribosome biogenesis</keyword>
<evidence type="ECO:0000313" key="7">
    <source>
        <dbReference type="Proteomes" id="UP000664332"/>
    </source>
</evidence>
<protein>
    <recommendedName>
        <fullName evidence="3">Ribosome maturation factor RimP</fullName>
    </recommendedName>
</protein>
<feature type="region of interest" description="Disordered" evidence="4">
    <location>
        <begin position="135"/>
        <end position="165"/>
    </location>
</feature>
<evidence type="ECO:0000256" key="1">
    <source>
        <dbReference type="ARBA" id="ARBA00022490"/>
    </source>
</evidence>
<dbReference type="Proteomes" id="UP000664332">
    <property type="component" value="Unassembled WGS sequence"/>
</dbReference>
<dbReference type="PANTHER" id="PTHR33867">
    <property type="entry name" value="RIBOSOME MATURATION FACTOR RIMP"/>
    <property type="match status" value="1"/>
</dbReference>
<organism evidence="6 7">
    <name type="scientific">Corynebacterium mendelii</name>
    <dbReference type="NCBI Taxonomy" id="2765362"/>
    <lineage>
        <taxon>Bacteria</taxon>
        <taxon>Bacillati</taxon>
        <taxon>Actinomycetota</taxon>
        <taxon>Actinomycetes</taxon>
        <taxon>Mycobacteriales</taxon>
        <taxon>Corynebacteriaceae</taxon>
        <taxon>Corynebacterium</taxon>
    </lineage>
</organism>
<reference evidence="6" key="1">
    <citation type="submission" date="2021-03" db="EMBL/GenBank/DDBJ databases">
        <authorList>
            <person name="Sun Q."/>
        </authorList>
    </citation>
    <scope>NUCLEOTIDE SEQUENCE</scope>
    <source>
        <strain evidence="6">CCM 8862</strain>
    </source>
</reference>
<sequence length="211" mass="22386">MAFPSEQDIAETLGPTVEQHGFDTESVTVKKAGPHSAVEITIDGDTPPDLDALEALSRLLSEVLDDAEKAGRLDFGSQAYQLTVSTPGVDTPLTRARHWRRNRGRLVEIRGVDGMPDTLARIGATSDDGDQVVLINPRPAGGGKGKKKKKNKSGSASQASPVGAAGTNVEHFSLNRLSAQSRAVVQVEFNPACETEAELARLDFDALGADK</sequence>
<dbReference type="RefSeq" id="WP_207117758.1">
    <property type="nucleotide sequence ID" value="NZ_JAFLEQ010000003.1"/>
</dbReference>
<evidence type="ECO:0000256" key="4">
    <source>
        <dbReference type="SAM" id="MobiDB-lite"/>
    </source>
</evidence>
<comment type="function">
    <text evidence="3">Required for maturation of 30S ribosomal subunits.</text>
</comment>
<accession>A0A939IWQ1</accession>
<dbReference type="InterPro" id="IPR003728">
    <property type="entry name" value="Ribosome_maturation_RimP"/>
</dbReference>
<evidence type="ECO:0000259" key="5">
    <source>
        <dbReference type="Pfam" id="PF02576"/>
    </source>
</evidence>
<comment type="similarity">
    <text evidence="3">Belongs to the RimP family.</text>
</comment>
<dbReference type="Pfam" id="PF02576">
    <property type="entry name" value="RimP_N"/>
    <property type="match status" value="1"/>
</dbReference>
<dbReference type="HAMAP" id="MF_01077">
    <property type="entry name" value="RimP"/>
    <property type="match status" value="1"/>
</dbReference>
<dbReference type="GO" id="GO:0006412">
    <property type="term" value="P:translation"/>
    <property type="evidence" value="ECO:0007669"/>
    <property type="project" value="TreeGrafter"/>
</dbReference>
<dbReference type="NCBIfam" id="NF000930">
    <property type="entry name" value="PRK00092.2-2"/>
    <property type="match status" value="1"/>
</dbReference>
<name>A0A939IWQ1_9CORY</name>
<dbReference type="SUPFAM" id="SSF75420">
    <property type="entry name" value="YhbC-like, N-terminal domain"/>
    <property type="match status" value="1"/>
</dbReference>
<gene>
    <name evidence="3 6" type="primary">rimP</name>
    <name evidence="6" type="ORF">JZY06_01275</name>
</gene>
<dbReference type="InterPro" id="IPR035956">
    <property type="entry name" value="RimP_N_sf"/>
</dbReference>
<proteinExistence type="inferred from homology"/>
<feature type="domain" description="Ribosome maturation factor RimP N-terminal" evidence="5">
    <location>
        <begin position="13"/>
        <end position="90"/>
    </location>
</feature>
<comment type="caution">
    <text evidence="6">The sequence shown here is derived from an EMBL/GenBank/DDBJ whole genome shotgun (WGS) entry which is preliminary data.</text>
</comment>
<evidence type="ECO:0000313" key="6">
    <source>
        <dbReference type="EMBL" id="MBN9643268.1"/>
    </source>
</evidence>
<keyword evidence="1 3" id="KW-0963">Cytoplasm</keyword>
<keyword evidence="7" id="KW-1185">Reference proteome</keyword>
<evidence type="ECO:0000256" key="2">
    <source>
        <dbReference type="ARBA" id="ARBA00022517"/>
    </source>
</evidence>
<dbReference type="InterPro" id="IPR028989">
    <property type="entry name" value="RimP_N"/>
</dbReference>
<evidence type="ECO:0000256" key="3">
    <source>
        <dbReference type="HAMAP-Rule" id="MF_01077"/>
    </source>
</evidence>
<dbReference type="GO" id="GO:0005829">
    <property type="term" value="C:cytosol"/>
    <property type="evidence" value="ECO:0007669"/>
    <property type="project" value="TreeGrafter"/>
</dbReference>
<dbReference type="EMBL" id="JAFLEQ010000003">
    <property type="protein sequence ID" value="MBN9643268.1"/>
    <property type="molecule type" value="Genomic_DNA"/>
</dbReference>